<feature type="compositionally biased region" description="Basic and acidic residues" evidence="1">
    <location>
        <begin position="64"/>
        <end position="87"/>
    </location>
</feature>
<sequence length="87" mass="10187">MRRRQSRARPRARTDRRSSRIYISSIRCRNRRRQIAPHAQLGVRGEMLNDSQLMGHPTSQQTDRQTDRPTDSSTDRPSDRKTADPQT</sequence>
<dbReference type="EMBL" id="VUJU01000441">
    <property type="protein sequence ID" value="KAF0770404.1"/>
    <property type="molecule type" value="Genomic_DNA"/>
</dbReference>
<feature type="compositionally biased region" description="Polar residues" evidence="1">
    <location>
        <begin position="49"/>
        <end position="63"/>
    </location>
</feature>
<keyword evidence="3" id="KW-1185">Reference proteome</keyword>
<accession>A0A6G0ZIL4</accession>
<evidence type="ECO:0000313" key="3">
    <source>
        <dbReference type="Proteomes" id="UP000478052"/>
    </source>
</evidence>
<protein>
    <submittedName>
        <fullName evidence="2">Uncharacterized protein</fullName>
    </submittedName>
</protein>
<dbReference type="Proteomes" id="UP000478052">
    <property type="component" value="Unassembled WGS sequence"/>
</dbReference>
<feature type="compositionally biased region" description="Basic residues" evidence="1">
    <location>
        <begin position="1"/>
        <end position="11"/>
    </location>
</feature>
<comment type="caution">
    <text evidence="2">The sequence shown here is derived from an EMBL/GenBank/DDBJ whole genome shotgun (WGS) entry which is preliminary data.</text>
</comment>
<evidence type="ECO:0000256" key="1">
    <source>
        <dbReference type="SAM" id="MobiDB-lite"/>
    </source>
</evidence>
<evidence type="ECO:0000313" key="2">
    <source>
        <dbReference type="EMBL" id="KAF0770404.1"/>
    </source>
</evidence>
<gene>
    <name evidence="2" type="ORF">FWK35_00001173</name>
</gene>
<feature type="region of interest" description="Disordered" evidence="1">
    <location>
        <begin position="1"/>
        <end position="87"/>
    </location>
</feature>
<dbReference type="AlphaFoldDB" id="A0A6G0ZIL4"/>
<reference evidence="2 3" key="1">
    <citation type="submission" date="2019-08" db="EMBL/GenBank/DDBJ databases">
        <title>Whole genome of Aphis craccivora.</title>
        <authorList>
            <person name="Voronova N.V."/>
            <person name="Shulinski R.S."/>
            <person name="Bandarenka Y.V."/>
            <person name="Zhorov D.G."/>
            <person name="Warner D."/>
        </authorList>
    </citation>
    <scope>NUCLEOTIDE SEQUENCE [LARGE SCALE GENOMIC DNA]</scope>
    <source>
        <strain evidence="2">180601</strain>
        <tissue evidence="2">Whole Body</tissue>
    </source>
</reference>
<name>A0A6G0ZIL4_APHCR</name>
<organism evidence="2 3">
    <name type="scientific">Aphis craccivora</name>
    <name type="common">Cowpea aphid</name>
    <dbReference type="NCBI Taxonomy" id="307492"/>
    <lineage>
        <taxon>Eukaryota</taxon>
        <taxon>Metazoa</taxon>
        <taxon>Ecdysozoa</taxon>
        <taxon>Arthropoda</taxon>
        <taxon>Hexapoda</taxon>
        <taxon>Insecta</taxon>
        <taxon>Pterygota</taxon>
        <taxon>Neoptera</taxon>
        <taxon>Paraneoptera</taxon>
        <taxon>Hemiptera</taxon>
        <taxon>Sternorrhyncha</taxon>
        <taxon>Aphidomorpha</taxon>
        <taxon>Aphidoidea</taxon>
        <taxon>Aphididae</taxon>
        <taxon>Aphidini</taxon>
        <taxon>Aphis</taxon>
        <taxon>Aphis</taxon>
    </lineage>
</organism>
<proteinExistence type="predicted"/>